<dbReference type="RefSeq" id="WP_068251843.1">
    <property type="nucleotide sequence ID" value="NZ_CP015515.1"/>
</dbReference>
<evidence type="ECO:0000313" key="3">
    <source>
        <dbReference type="Proteomes" id="UP000077071"/>
    </source>
</evidence>
<dbReference type="SMART" id="SM00530">
    <property type="entry name" value="HTH_XRE"/>
    <property type="match status" value="1"/>
</dbReference>
<dbReference type="SUPFAM" id="SSF47413">
    <property type="entry name" value="lambda repressor-like DNA-binding domains"/>
    <property type="match status" value="1"/>
</dbReference>
<evidence type="ECO:0000313" key="2">
    <source>
        <dbReference type="EMBL" id="AND15918.1"/>
    </source>
</evidence>
<dbReference type="PROSITE" id="PS50943">
    <property type="entry name" value="HTH_CROC1"/>
    <property type="match status" value="1"/>
</dbReference>
<name>A0A160KS15_9MICO</name>
<dbReference type="Gene3D" id="1.10.260.40">
    <property type="entry name" value="lambda repressor-like DNA-binding domains"/>
    <property type="match status" value="1"/>
</dbReference>
<reference evidence="2 3" key="1">
    <citation type="submission" date="2016-05" db="EMBL/GenBank/DDBJ databases">
        <title>Complete genome sequence of Rathayibacter tritici NCPPB 1953.</title>
        <authorList>
            <person name="Park J."/>
            <person name="Lee H.-H."/>
            <person name="Lee S.-W."/>
            <person name="Seo Y.-S."/>
        </authorList>
    </citation>
    <scope>NUCLEOTIDE SEQUENCE [LARGE SCALE GENOMIC DNA]</scope>
    <source>
        <strain evidence="2 3">NCPPB 1953</strain>
    </source>
</reference>
<evidence type="ECO:0000259" key="1">
    <source>
        <dbReference type="PROSITE" id="PS50943"/>
    </source>
</evidence>
<dbReference type="Proteomes" id="UP000077071">
    <property type="component" value="Chromosome"/>
</dbReference>
<dbReference type="InterPro" id="IPR010982">
    <property type="entry name" value="Lambda_DNA-bd_dom_sf"/>
</dbReference>
<dbReference type="InterPro" id="IPR001387">
    <property type="entry name" value="Cro/C1-type_HTH"/>
</dbReference>
<feature type="domain" description="HTH cro/C1-type" evidence="1">
    <location>
        <begin position="7"/>
        <end position="61"/>
    </location>
</feature>
<accession>A0A160KS15</accession>
<proteinExistence type="predicted"/>
<keyword evidence="3" id="KW-1185">Reference proteome</keyword>
<dbReference type="CDD" id="cd00093">
    <property type="entry name" value="HTH_XRE"/>
    <property type="match status" value="1"/>
</dbReference>
<sequence length="191" mass="20888">MTAARLLRSARWGARLSQRELSETSDVAEATLSRIENARRQPSVDLLERLLSHTQHSIVLVPTIRKDAATIGAVISDALNRDDVRTAYRQLIQLADNLADVHSALRVGLTLAEPPPFADPGWGAALAAVAAYRLDEEGLPRAEWIDDASRFLPAPWQPPTGGVRTRVDATRVPAEFARRNVLIEAETLVSA</sequence>
<protein>
    <submittedName>
        <fullName evidence="2">DNA-binding protein</fullName>
    </submittedName>
</protein>
<organism evidence="2 3">
    <name type="scientific">Rathayibacter tritici</name>
    <dbReference type="NCBI Taxonomy" id="33888"/>
    <lineage>
        <taxon>Bacteria</taxon>
        <taxon>Bacillati</taxon>
        <taxon>Actinomycetota</taxon>
        <taxon>Actinomycetes</taxon>
        <taxon>Micrococcales</taxon>
        <taxon>Microbacteriaceae</taxon>
        <taxon>Rathayibacter</taxon>
    </lineage>
</organism>
<dbReference type="EMBL" id="CP015515">
    <property type="protein sequence ID" value="AND15918.1"/>
    <property type="molecule type" value="Genomic_DNA"/>
</dbReference>
<dbReference type="AlphaFoldDB" id="A0A160KS15"/>
<dbReference type="Pfam" id="PF13560">
    <property type="entry name" value="HTH_31"/>
    <property type="match status" value="1"/>
</dbReference>
<keyword evidence="2" id="KW-0238">DNA-binding</keyword>
<dbReference type="PATRIC" id="fig|33888.3.peg.852"/>
<dbReference type="KEGG" id="rtn:A6122_0765"/>
<gene>
    <name evidence="2" type="ORF">A6122_0765</name>
</gene>
<dbReference type="OrthoDB" id="5108126at2"/>
<dbReference type="GO" id="GO:0003677">
    <property type="term" value="F:DNA binding"/>
    <property type="evidence" value="ECO:0007669"/>
    <property type="project" value="UniProtKB-KW"/>
</dbReference>